<dbReference type="GeneID" id="29559139"/>
<evidence type="ECO:0000313" key="1">
    <source>
        <dbReference type="EMBL" id="GBQ86018.1"/>
    </source>
</evidence>
<evidence type="ECO:0000313" key="2">
    <source>
        <dbReference type="Proteomes" id="UP001065047"/>
    </source>
</evidence>
<accession>A0ABQ0Q0D3</accession>
<gene>
    <name evidence="1" type="ORF">AA14337_3219</name>
</gene>
<dbReference type="InterPro" id="IPR023214">
    <property type="entry name" value="HAD_sf"/>
</dbReference>
<proteinExistence type="predicted"/>
<dbReference type="SUPFAM" id="SSF56784">
    <property type="entry name" value="HAD-like"/>
    <property type="match status" value="1"/>
</dbReference>
<reference evidence="1" key="1">
    <citation type="submission" date="2013-04" db="EMBL/GenBank/DDBJ databases">
        <title>The genome sequencing project of 58 acetic acid bacteria.</title>
        <authorList>
            <person name="Okamoto-Kainuma A."/>
            <person name="Ishikawa M."/>
            <person name="Umino S."/>
            <person name="Koizumi Y."/>
            <person name="Shiwa Y."/>
            <person name="Yoshikawa H."/>
            <person name="Matsutani M."/>
            <person name="Matsushita K."/>
        </authorList>
    </citation>
    <scope>NUCLEOTIDE SEQUENCE</scope>
    <source>
        <strain evidence="1">DSM 14337</strain>
    </source>
</reference>
<dbReference type="InterPro" id="IPR036412">
    <property type="entry name" value="HAD-like_sf"/>
</dbReference>
<dbReference type="InterPro" id="IPR023198">
    <property type="entry name" value="PGP-like_dom2"/>
</dbReference>
<dbReference type="RefSeq" id="WP_061504731.1">
    <property type="nucleotide sequence ID" value="NZ_BAPF01000057.1"/>
</dbReference>
<keyword evidence="2" id="KW-1185">Reference proteome</keyword>
<comment type="caution">
    <text evidence="1">The sequence shown here is derived from an EMBL/GenBank/DDBJ whole genome shotgun (WGS) entry which is preliminary data.</text>
</comment>
<dbReference type="Proteomes" id="UP001065047">
    <property type="component" value="Unassembled WGS sequence"/>
</dbReference>
<organism evidence="1 2">
    <name type="scientific">Acetobacter malorum DSM 14337</name>
    <dbReference type="NCBI Taxonomy" id="1307910"/>
    <lineage>
        <taxon>Bacteria</taxon>
        <taxon>Pseudomonadati</taxon>
        <taxon>Pseudomonadota</taxon>
        <taxon>Alphaproteobacteria</taxon>
        <taxon>Acetobacterales</taxon>
        <taxon>Acetobacteraceae</taxon>
        <taxon>Acetobacter</taxon>
    </lineage>
</organism>
<sequence>MLKPLNSIAATSEADKDCHLIFDIDGVILDWVSAFMAWAKDAHRIRSSVLPEEIRAFNLAGYFSHHRTLRERKLIHLVEEFSKSEGFREIKSFNGAADFLEDANEAGLKIHAVTACGGAEAEASRRYCLRRQVFWRDEWPLHVLPLGASKKEVLSQFPADRSLFIDDLHKNVTEAREAGIRAVWHKSMHGTLYEDMDEHLLSELYTSSWDDLRCEVHSFLLQISPAMADKYDGGLLRAEALHAEEAYRLL</sequence>
<dbReference type="Gene3D" id="3.40.50.1000">
    <property type="entry name" value="HAD superfamily/HAD-like"/>
    <property type="match status" value="2"/>
</dbReference>
<protein>
    <submittedName>
        <fullName evidence="1">Uncharacterized protein</fullName>
    </submittedName>
</protein>
<dbReference type="EMBL" id="BAPF01000057">
    <property type="protein sequence ID" value="GBQ86018.1"/>
    <property type="molecule type" value="Genomic_DNA"/>
</dbReference>
<dbReference type="Gene3D" id="1.10.150.240">
    <property type="entry name" value="Putative phosphatase, domain 2"/>
    <property type="match status" value="1"/>
</dbReference>
<name>A0ABQ0Q0D3_9PROT</name>